<reference evidence="2" key="1">
    <citation type="submission" date="2017-10" db="EMBL/GenBank/DDBJ databases">
        <title>Rapid genome shrinkage in a self-fertile nematode reveals novel sperm competition proteins.</title>
        <authorList>
            <person name="Yin D."/>
            <person name="Schwarz E.M."/>
            <person name="Thomas C.G."/>
            <person name="Felde R.L."/>
            <person name="Korf I.F."/>
            <person name="Cutter A.D."/>
            <person name="Schartner C.M."/>
            <person name="Ralston E.J."/>
            <person name="Meyer B.J."/>
            <person name="Haag E.S."/>
        </authorList>
    </citation>
    <scope>NUCLEOTIDE SEQUENCE [LARGE SCALE GENOMIC DNA]</scope>
    <source>
        <strain evidence="2">JU1422</strain>
    </source>
</reference>
<name>A0A2G5SQF7_9PELO</name>
<evidence type="ECO:0008006" key="3">
    <source>
        <dbReference type="Google" id="ProtNLM"/>
    </source>
</evidence>
<organism evidence="1 2">
    <name type="scientific">Caenorhabditis nigoni</name>
    <dbReference type="NCBI Taxonomy" id="1611254"/>
    <lineage>
        <taxon>Eukaryota</taxon>
        <taxon>Metazoa</taxon>
        <taxon>Ecdysozoa</taxon>
        <taxon>Nematoda</taxon>
        <taxon>Chromadorea</taxon>
        <taxon>Rhabditida</taxon>
        <taxon>Rhabditina</taxon>
        <taxon>Rhabditomorpha</taxon>
        <taxon>Rhabditoidea</taxon>
        <taxon>Rhabditidae</taxon>
        <taxon>Peloderinae</taxon>
        <taxon>Caenorhabditis</taxon>
    </lineage>
</organism>
<dbReference type="OrthoDB" id="10344642at2759"/>
<dbReference type="EMBL" id="PDUG01000006">
    <property type="protein sequence ID" value="PIC17159.1"/>
    <property type="molecule type" value="Genomic_DNA"/>
</dbReference>
<dbReference type="Proteomes" id="UP000230233">
    <property type="component" value="Chromosome X"/>
</dbReference>
<proteinExistence type="predicted"/>
<gene>
    <name evidence="1" type="primary">Cnig_chr_X.g23496</name>
    <name evidence="1" type="ORF">B9Z55_023496</name>
</gene>
<comment type="caution">
    <text evidence="1">The sequence shown here is derived from an EMBL/GenBank/DDBJ whole genome shotgun (WGS) entry which is preliminary data.</text>
</comment>
<sequence length="298" mass="34158">MRYLSGEDLMELRLVCRSLNDSVTKLDLDTRQITIYLNEDLIQLNVTKAVSYLSCTITAAENGCIVEKNGFCPTVHEGVDFIDEGMKEFSKVTKKRDFNVDELQVQFEDGDGESKKKSRQDEFYEKLGATLAKRDQKLNCRELSIGVHTPSDLKLILENVFLEKLNIKVHDLKMTFDMDQIKIIPQWNIITHLNIKGLCSLRLTDFQHIPNVDAEILPDTVANIMDHIETRLHTPAKVNMLFGMKIDHESLEALKQYLKRYGPQTTIVGQTTGRIQLGSDRFVKYTLKSSSWSLKDEK</sequence>
<evidence type="ECO:0000313" key="1">
    <source>
        <dbReference type="EMBL" id="PIC17159.1"/>
    </source>
</evidence>
<protein>
    <recommendedName>
        <fullName evidence="3">DUF38 domain-containing protein</fullName>
    </recommendedName>
</protein>
<evidence type="ECO:0000313" key="2">
    <source>
        <dbReference type="Proteomes" id="UP000230233"/>
    </source>
</evidence>
<keyword evidence="2" id="KW-1185">Reference proteome</keyword>
<accession>A0A2G5SQF7</accession>
<dbReference type="AlphaFoldDB" id="A0A2G5SQF7"/>